<feature type="domain" description="ABC transporter" evidence="6">
    <location>
        <begin position="4"/>
        <end position="229"/>
    </location>
</feature>
<keyword evidence="4 7" id="KW-0067">ATP-binding</keyword>
<dbReference type="Gene3D" id="3.40.50.300">
    <property type="entry name" value="P-loop containing nucleotide triphosphate hydrolases"/>
    <property type="match status" value="1"/>
</dbReference>
<evidence type="ECO:0000256" key="2">
    <source>
        <dbReference type="ARBA" id="ARBA00022448"/>
    </source>
</evidence>
<dbReference type="InterPro" id="IPR050763">
    <property type="entry name" value="ABC_transporter_ATP-binding"/>
</dbReference>
<dbReference type="GO" id="GO:0005524">
    <property type="term" value="F:ATP binding"/>
    <property type="evidence" value="ECO:0007669"/>
    <property type="project" value="UniProtKB-KW"/>
</dbReference>
<sequence>MSVIRVDAVQKFFGDVRAVEDVSFSVGEGEIFGILGPNGAGKTTTVECVAGALVPDSGSVTVLGADPVRTPRFVRENVGYQLQSSTLPPALRVGEAVDLFAAFYESSVDTAEVLDVVGLTAERRRPYGKLSGGQKQRLSIALALIGAPRIAVFDELTTGLDPVGRRDIWQLVERVRDSGVTVLLVTHFLDEVERLCDRLALIDRGRTVFVGTPDQLREAVPTPAGEGSTLEDAYVRFLGSGRHTEQGQED</sequence>
<comment type="subcellular location">
    <subcellularLocation>
        <location evidence="1">Cell membrane</location>
        <topology evidence="1">Peripheral membrane protein</topology>
    </subcellularLocation>
</comment>
<dbReference type="SMART" id="SM00382">
    <property type="entry name" value="AAA"/>
    <property type="match status" value="1"/>
</dbReference>
<reference evidence="7 8" key="1">
    <citation type="submission" date="2019-03" db="EMBL/GenBank/DDBJ databases">
        <authorList>
            <person name="Dong K."/>
        </authorList>
    </citation>
    <scope>NUCLEOTIDE SEQUENCE [LARGE SCALE GENOMIC DNA]</scope>
    <source>
        <strain evidence="8">dk512</strain>
    </source>
</reference>
<dbReference type="InterPro" id="IPR017871">
    <property type="entry name" value="ABC_transporter-like_CS"/>
</dbReference>
<gene>
    <name evidence="7" type="ORF">E4K62_01530</name>
</gene>
<proteinExistence type="predicted"/>
<name>A0ABX5SQF0_9MICO</name>
<dbReference type="Proteomes" id="UP000295748">
    <property type="component" value="Chromosome"/>
</dbReference>
<dbReference type="InterPro" id="IPR003439">
    <property type="entry name" value="ABC_transporter-like_ATP-bd"/>
</dbReference>
<organism evidence="7 8">
    <name type="scientific">Microbacterium wangchenii</name>
    <dbReference type="NCBI Taxonomy" id="2541726"/>
    <lineage>
        <taxon>Bacteria</taxon>
        <taxon>Bacillati</taxon>
        <taxon>Actinomycetota</taxon>
        <taxon>Actinomycetes</taxon>
        <taxon>Micrococcales</taxon>
        <taxon>Microbacteriaceae</taxon>
        <taxon>Microbacterium</taxon>
    </lineage>
</organism>
<dbReference type="PROSITE" id="PS50893">
    <property type="entry name" value="ABC_TRANSPORTER_2"/>
    <property type="match status" value="1"/>
</dbReference>
<dbReference type="RefSeq" id="WP_135062906.1">
    <property type="nucleotide sequence ID" value="NZ_CP038266.1"/>
</dbReference>
<dbReference type="EMBL" id="CP038266">
    <property type="protein sequence ID" value="QBR87492.1"/>
    <property type="molecule type" value="Genomic_DNA"/>
</dbReference>
<dbReference type="PANTHER" id="PTHR42711">
    <property type="entry name" value="ABC TRANSPORTER ATP-BINDING PROTEIN"/>
    <property type="match status" value="1"/>
</dbReference>
<evidence type="ECO:0000256" key="4">
    <source>
        <dbReference type="ARBA" id="ARBA00022840"/>
    </source>
</evidence>
<evidence type="ECO:0000256" key="3">
    <source>
        <dbReference type="ARBA" id="ARBA00022741"/>
    </source>
</evidence>
<keyword evidence="8" id="KW-1185">Reference proteome</keyword>
<dbReference type="InterPro" id="IPR003593">
    <property type="entry name" value="AAA+_ATPase"/>
</dbReference>
<dbReference type="InterPro" id="IPR027417">
    <property type="entry name" value="P-loop_NTPase"/>
</dbReference>
<evidence type="ECO:0000256" key="1">
    <source>
        <dbReference type="ARBA" id="ARBA00004202"/>
    </source>
</evidence>
<evidence type="ECO:0000313" key="7">
    <source>
        <dbReference type="EMBL" id="QBR87492.1"/>
    </source>
</evidence>
<evidence type="ECO:0000256" key="5">
    <source>
        <dbReference type="ARBA" id="ARBA00023251"/>
    </source>
</evidence>
<evidence type="ECO:0000313" key="8">
    <source>
        <dbReference type="Proteomes" id="UP000295748"/>
    </source>
</evidence>
<dbReference type="CDD" id="cd03230">
    <property type="entry name" value="ABC_DR_subfamily_A"/>
    <property type="match status" value="1"/>
</dbReference>
<keyword evidence="2" id="KW-0813">Transport</keyword>
<keyword evidence="5" id="KW-0046">Antibiotic resistance</keyword>
<protein>
    <submittedName>
        <fullName evidence="7">ABC transporter ATP-binding protein</fullName>
    </submittedName>
</protein>
<dbReference type="PROSITE" id="PS00211">
    <property type="entry name" value="ABC_TRANSPORTER_1"/>
    <property type="match status" value="1"/>
</dbReference>
<keyword evidence="3" id="KW-0547">Nucleotide-binding</keyword>
<evidence type="ECO:0000259" key="6">
    <source>
        <dbReference type="PROSITE" id="PS50893"/>
    </source>
</evidence>
<accession>A0ABX5SQF0</accession>
<dbReference type="SUPFAM" id="SSF52540">
    <property type="entry name" value="P-loop containing nucleoside triphosphate hydrolases"/>
    <property type="match status" value="1"/>
</dbReference>
<dbReference type="Pfam" id="PF00005">
    <property type="entry name" value="ABC_tran"/>
    <property type="match status" value="1"/>
</dbReference>
<dbReference type="PANTHER" id="PTHR42711:SF16">
    <property type="entry name" value="ABC TRANSPORTER ATP-BINDING PROTEIN"/>
    <property type="match status" value="1"/>
</dbReference>